<keyword evidence="2" id="KW-1133">Transmembrane helix</keyword>
<organism evidence="3">
    <name type="scientific">Zea mays</name>
    <name type="common">Maize</name>
    <dbReference type="NCBI Taxonomy" id="4577"/>
    <lineage>
        <taxon>Eukaryota</taxon>
        <taxon>Viridiplantae</taxon>
        <taxon>Streptophyta</taxon>
        <taxon>Embryophyta</taxon>
        <taxon>Tracheophyta</taxon>
        <taxon>Spermatophyta</taxon>
        <taxon>Magnoliopsida</taxon>
        <taxon>Liliopsida</taxon>
        <taxon>Poales</taxon>
        <taxon>Poaceae</taxon>
        <taxon>PACMAD clade</taxon>
        <taxon>Panicoideae</taxon>
        <taxon>Andropogonodae</taxon>
        <taxon>Andropogoneae</taxon>
        <taxon>Tripsacinae</taxon>
        <taxon>Zea</taxon>
    </lineage>
</organism>
<proteinExistence type="evidence at transcript level"/>
<evidence type="ECO:0000313" key="3">
    <source>
        <dbReference type="EMBL" id="ACR35912.1"/>
    </source>
</evidence>
<evidence type="ECO:0000256" key="1">
    <source>
        <dbReference type="SAM" id="MobiDB-lite"/>
    </source>
</evidence>
<accession>C4J412</accession>
<protein>
    <submittedName>
        <fullName evidence="3">Uncharacterized protein</fullName>
    </submittedName>
</protein>
<reference evidence="3" key="2">
    <citation type="submission" date="2012-06" db="EMBL/GenBank/DDBJ databases">
        <authorList>
            <person name="Yu Y."/>
            <person name="Currie J."/>
            <person name="Lomeli R."/>
            <person name="Angelova A."/>
            <person name="Collura K."/>
            <person name="Wissotski M."/>
            <person name="Campos D."/>
            <person name="Kudrna D."/>
            <person name="Golser W."/>
            <person name="Ashely E."/>
            <person name="Descour A."/>
            <person name="Fernandes J."/>
            <person name="Soderlund C."/>
            <person name="Walbot V."/>
        </authorList>
    </citation>
    <scope>NUCLEOTIDE SEQUENCE</scope>
    <source>
        <strain evidence="3">B73</strain>
    </source>
</reference>
<dbReference type="AlphaFoldDB" id="C4J412"/>
<keyword evidence="2" id="KW-0472">Membrane</keyword>
<dbReference type="EMBL" id="BT085559">
    <property type="protein sequence ID" value="ACR35912.1"/>
    <property type="molecule type" value="mRNA"/>
</dbReference>
<reference evidence="3" key="1">
    <citation type="journal article" date="2009" name="PLoS Genet.">
        <title>Sequencing, mapping, and analysis of 27,455 maize full-length cDNAs.</title>
        <authorList>
            <person name="Soderlund C."/>
            <person name="Descour A."/>
            <person name="Kudrna D."/>
            <person name="Bomhoff M."/>
            <person name="Boyd L."/>
            <person name="Currie J."/>
            <person name="Angelova A."/>
            <person name="Collura K."/>
            <person name="Wissotski M."/>
            <person name="Ashley E."/>
            <person name="Morrow D."/>
            <person name="Fernandes J."/>
            <person name="Walbot V."/>
            <person name="Yu Y."/>
        </authorList>
    </citation>
    <scope>NUCLEOTIDE SEQUENCE</scope>
    <source>
        <strain evidence="3">B73</strain>
    </source>
</reference>
<feature type="region of interest" description="Disordered" evidence="1">
    <location>
        <begin position="1"/>
        <end position="48"/>
    </location>
</feature>
<name>C4J412_MAIZE</name>
<sequence length="136" mass="14748">MAPSIALWSSSMDDAVDNDTGPTPMPLATAGTSGKPTPPAPPKVSRPEWLGDDCIDDGQLAVARFWRGNQRFPEKELECAYLLPPTSAAASTTAATASPFFLRMEKVKGFLNLCCGWLLPLTTLFWFLLGIWESLS</sequence>
<dbReference type="EMBL" id="BT085673">
    <property type="protein sequence ID" value="ACR36026.1"/>
    <property type="molecule type" value="mRNA"/>
</dbReference>
<evidence type="ECO:0000256" key="2">
    <source>
        <dbReference type="SAM" id="Phobius"/>
    </source>
</evidence>
<feature type="transmembrane region" description="Helical" evidence="2">
    <location>
        <begin position="110"/>
        <end position="132"/>
    </location>
</feature>
<keyword evidence="2" id="KW-0812">Transmembrane</keyword>